<sequence length="35" mass="4040">MKNLNSEIGVEIFTIAVWAEYFGGTSEHENVLRRK</sequence>
<gene>
    <name evidence="1" type="ORF">SAMN05720469_12729</name>
</gene>
<evidence type="ECO:0000313" key="2">
    <source>
        <dbReference type="Proteomes" id="UP000184275"/>
    </source>
</evidence>
<accession>A0A1M6WW17</accession>
<dbReference type="Proteomes" id="UP000184275">
    <property type="component" value="Unassembled WGS sequence"/>
</dbReference>
<keyword evidence="2" id="KW-1185">Reference proteome</keyword>
<name>A0A1M6WW17_9BACT</name>
<evidence type="ECO:0000313" key="1">
    <source>
        <dbReference type="EMBL" id="SHK97970.1"/>
    </source>
</evidence>
<proteinExistence type="predicted"/>
<reference evidence="2" key="1">
    <citation type="submission" date="2016-11" db="EMBL/GenBank/DDBJ databases">
        <authorList>
            <person name="Varghese N."/>
            <person name="Submissions S."/>
        </authorList>
    </citation>
    <scope>NUCLEOTIDE SEQUENCE [LARGE SCALE GENOMIC DNA]</scope>
    <source>
        <strain evidence="2">UWOS</strain>
    </source>
</reference>
<organism evidence="1 2">
    <name type="scientific">Fibrobacter intestinalis</name>
    <dbReference type="NCBI Taxonomy" id="28122"/>
    <lineage>
        <taxon>Bacteria</taxon>
        <taxon>Pseudomonadati</taxon>
        <taxon>Fibrobacterota</taxon>
        <taxon>Fibrobacteria</taxon>
        <taxon>Fibrobacterales</taxon>
        <taxon>Fibrobacteraceae</taxon>
        <taxon>Fibrobacter</taxon>
    </lineage>
</organism>
<dbReference type="EMBL" id="FRAW01000027">
    <property type="protein sequence ID" value="SHK97970.1"/>
    <property type="molecule type" value="Genomic_DNA"/>
</dbReference>
<protein>
    <submittedName>
        <fullName evidence="1">Uncharacterized protein</fullName>
    </submittedName>
</protein>
<dbReference type="AlphaFoldDB" id="A0A1M6WW17"/>